<evidence type="ECO:0000313" key="1">
    <source>
        <dbReference type="EMBL" id="ETV79844.1"/>
    </source>
</evidence>
<dbReference type="SUPFAM" id="SSF46689">
    <property type="entry name" value="Homeodomain-like"/>
    <property type="match status" value="1"/>
</dbReference>
<dbReference type="EMBL" id="KI913127">
    <property type="protein sequence ID" value="ETV79844.1"/>
    <property type="molecule type" value="Genomic_DNA"/>
</dbReference>
<dbReference type="VEuPathDB" id="FungiDB:H257_07060"/>
<dbReference type="AlphaFoldDB" id="W4GLC4"/>
<reference evidence="1" key="1">
    <citation type="submission" date="2013-12" db="EMBL/GenBank/DDBJ databases">
        <title>The Genome Sequence of Aphanomyces astaci APO3.</title>
        <authorList>
            <consortium name="The Broad Institute Genomics Platform"/>
            <person name="Russ C."/>
            <person name="Tyler B."/>
            <person name="van West P."/>
            <person name="Dieguez-Uribeondo J."/>
            <person name="Young S.K."/>
            <person name="Zeng Q."/>
            <person name="Gargeya S."/>
            <person name="Fitzgerald M."/>
            <person name="Abouelleil A."/>
            <person name="Alvarado L."/>
            <person name="Chapman S.B."/>
            <person name="Gainer-Dewar J."/>
            <person name="Goldberg J."/>
            <person name="Griggs A."/>
            <person name="Gujja S."/>
            <person name="Hansen M."/>
            <person name="Howarth C."/>
            <person name="Imamovic A."/>
            <person name="Ireland A."/>
            <person name="Larimer J."/>
            <person name="McCowan C."/>
            <person name="Murphy C."/>
            <person name="Pearson M."/>
            <person name="Poon T.W."/>
            <person name="Priest M."/>
            <person name="Roberts A."/>
            <person name="Saif S."/>
            <person name="Shea T."/>
            <person name="Sykes S."/>
            <person name="Wortman J."/>
            <person name="Nusbaum C."/>
            <person name="Birren B."/>
        </authorList>
    </citation>
    <scope>NUCLEOTIDE SEQUENCE [LARGE SCALE GENOMIC DNA]</scope>
    <source>
        <strain evidence="1">APO3</strain>
    </source>
</reference>
<protein>
    <recommendedName>
        <fullName evidence="2">Transposase Tc1-like domain-containing protein</fullName>
    </recommendedName>
</protein>
<proteinExistence type="predicted"/>
<evidence type="ECO:0008006" key="2">
    <source>
        <dbReference type="Google" id="ProtNLM"/>
    </source>
</evidence>
<dbReference type="InterPro" id="IPR009057">
    <property type="entry name" value="Homeodomain-like_sf"/>
</dbReference>
<name>W4GLC4_APHAT</name>
<gene>
    <name evidence="1" type="ORF">H257_07060</name>
</gene>
<dbReference type="OrthoDB" id="118294at2759"/>
<accession>W4GLC4</accession>
<dbReference type="GeneID" id="20809056"/>
<organism evidence="1">
    <name type="scientific">Aphanomyces astaci</name>
    <name type="common">Crayfish plague agent</name>
    <dbReference type="NCBI Taxonomy" id="112090"/>
    <lineage>
        <taxon>Eukaryota</taxon>
        <taxon>Sar</taxon>
        <taxon>Stramenopiles</taxon>
        <taxon>Oomycota</taxon>
        <taxon>Saprolegniomycetes</taxon>
        <taxon>Saprolegniales</taxon>
        <taxon>Verrucalvaceae</taxon>
        <taxon>Aphanomyces</taxon>
    </lineage>
</organism>
<sequence>MRTRSKQKGPTDAEKMRVLVAHEQGEDSRVVAKHNSVAMTTVRRVINKGNVNNLPRGGTRLGRTKVTPAIREALERYVDNNCTYTLTATKHFIANDFPGTDLSL</sequence>
<dbReference type="RefSeq" id="XP_009830780.1">
    <property type="nucleotide sequence ID" value="XM_009832478.1"/>
</dbReference>